<keyword evidence="2" id="KW-1185">Reference proteome</keyword>
<dbReference type="AlphaFoldDB" id="A0A1H8J850"/>
<evidence type="ECO:0000313" key="1">
    <source>
        <dbReference type="EMBL" id="SEN76849.1"/>
    </source>
</evidence>
<proteinExistence type="predicted"/>
<sequence length="232" mass="24111">MIGGEVAVRDPEIPLQLDGIACRQRHHGLQPDGGGERDVGGGNFAEGAADFRRAVQDEPSAHAGRGAGVDLVEQRRAEEVCAGDRRDEAVVASVERALIVIVGVVDADLRPAVDADVVVVVGEALEARQPGLIDDAGGVVDDQPVEEGAAVGGDRQPEPVRTEEAHQRLGDIGGLEGEPEVAARGFLVHCIEQIAGPALGDGLRGPERRIELGGERVGRVGGGANAKQRHVL</sequence>
<accession>A0A1H8J850</accession>
<organism evidence="1 2">
    <name type="scientific">Paracoccus alcaliphilus</name>
    <dbReference type="NCBI Taxonomy" id="34002"/>
    <lineage>
        <taxon>Bacteria</taxon>
        <taxon>Pseudomonadati</taxon>
        <taxon>Pseudomonadota</taxon>
        <taxon>Alphaproteobacteria</taxon>
        <taxon>Rhodobacterales</taxon>
        <taxon>Paracoccaceae</taxon>
        <taxon>Paracoccus</taxon>
    </lineage>
</organism>
<name>A0A1H8J850_9RHOB</name>
<evidence type="ECO:0000313" key="2">
    <source>
        <dbReference type="Proteomes" id="UP000199054"/>
    </source>
</evidence>
<gene>
    <name evidence="1" type="ORF">SAMN04489859_101613</name>
</gene>
<dbReference type="EMBL" id="FODE01000016">
    <property type="protein sequence ID" value="SEN76849.1"/>
    <property type="molecule type" value="Genomic_DNA"/>
</dbReference>
<reference evidence="1 2" key="1">
    <citation type="submission" date="2016-10" db="EMBL/GenBank/DDBJ databases">
        <authorList>
            <person name="de Groot N.N."/>
        </authorList>
    </citation>
    <scope>NUCLEOTIDE SEQUENCE [LARGE SCALE GENOMIC DNA]</scope>
    <source>
        <strain evidence="1 2">DSM 8512</strain>
    </source>
</reference>
<dbReference type="Proteomes" id="UP000199054">
    <property type="component" value="Unassembled WGS sequence"/>
</dbReference>
<protein>
    <submittedName>
        <fullName evidence="1">Uncharacterized protein</fullName>
    </submittedName>
</protein>